<keyword evidence="3" id="KW-1185">Reference proteome</keyword>
<evidence type="ECO:0000313" key="3">
    <source>
        <dbReference type="Proteomes" id="UP000619244"/>
    </source>
</evidence>
<gene>
    <name evidence="2" type="ORF">GCM10010358_38850</name>
</gene>
<proteinExistence type="predicted"/>
<protein>
    <submittedName>
        <fullName evidence="2">Uncharacterized protein</fullName>
    </submittedName>
</protein>
<feature type="region of interest" description="Disordered" evidence="1">
    <location>
        <begin position="1"/>
        <end position="146"/>
    </location>
</feature>
<dbReference type="Proteomes" id="UP000619244">
    <property type="component" value="Unassembled WGS sequence"/>
</dbReference>
<sequence>MPLTGLPALKPIATDATTRPDTACPPHHATQTRRETGDTTRRPHQEDTKPETPAPPARHRRVPAGDVPLPPNRNACRNSLSRVSQSGHRAAARPSPAPAPGGLADAQRAAGFVPEAAPHSRTHLIFSGREGRHRGRHTVHRGEQMA</sequence>
<accession>A0A918NMF1</accession>
<feature type="compositionally biased region" description="Polar residues" evidence="1">
    <location>
        <begin position="75"/>
        <end position="87"/>
    </location>
</feature>
<name>A0A918NMF1_9ACTN</name>
<feature type="compositionally biased region" description="Basic and acidic residues" evidence="1">
    <location>
        <begin position="32"/>
        <end position="50"/>
    </location>
</feature>
<comment type="caution">
    <text evidence="2">The sequence shown here is derived from an EMBL/GenBank/DDBJ whole genome shotgun (WGS) entry which is preliminary data.</text>
</comment>
<reference evidence="2" key="1">
    <citation type="journal article" date="2014" name="Int. J. Syst. Evol. Microbiol.">
        <title>Complete genome sequence of Corynebacterium casei LMG S-19264T (=DSM 44701T), isolated from a smear-ripened cheese.</title>
        <authorList>
            <consortium name="US DOE Joint Genome Institute (JGI-PGF)"/>
            <person name="Walter F."/>
            <person name="Albersmeier A."/>
            <person name="Kalinowski J."/>
            <person name="Ruckert C."/>
        </authorList>
    </citation>
    <scope>NUCLEOTIDE SEQUENCE</scope>
    <source>
        <strain evidence="2">JCM 4790</strain>
    </source>
</reference>
<evidence type="ECO:0000256" key="1">
    <source>
        <dbReference type="SAM" id="MobiDB-lite"/>
    </source>
</evidence>
<dbReference type="AlphaFoldDB" id="A0A918NMF1"/>
<evidence type="ECO:0000313" key="2">
    <source>
        <dbReference type="EMBL" id="GGX80844.1"/>
    </source>
</evidence>
<organism evidence="2 3">
    <name type="scientific">Streptomyces minutiscleroticus</name>
    <dbReference type="NCBI Taxonomy" id="68238"/>
    <lineage>
        <taxon>Bacteria</taxon>
        <taxon>Bacillati</taxon>
        <taxon>Actinomycetota</taxon>
        <taxon>Actinomycetes</taxon>
        <taxon>Kitasatosporales</taxon>
        <taxon>Streptomycetaceae</taxon>
        <taxon>Streptomyces</taxon>
    </lineage>
</organism>
<dbReference type="EMBL" id="BMVU01000018">
    <property type="protein sequence ID" value="GGX80844.1"/>
    <property type="molecule type" value="Genomic_DNA"/>
</dbReference>
<reference evidence="2" key="2">
    <citation type="submission" date="2020-09" db="EMBL/GenBank/DDBJ databases">
        <authorList>
            <person name="Sun Q."/>
            <person name="Ohkuma M."/>
        </authorList>
    </citation>
    <scope>NUCLEOTIDE SEQUENCE</scope>
    <source>
        <strain evidence="2">JCM 4790</strain>
    </source>
</reference>